<accession>A0A9D2I5F2</accession>
<dbReference type="EMBL" id="DWYY01000121">
    <property type="protein sequence ID" value="HJA93636.1"/>
    <property type="molecule type" value="Genomic_DNA"/>
</dbReference>
<evidence type="ECO:0000259" key="8">
    <source>
        <dbReference type="PROSITE" id="PS50928"/>
    </source>
</evidence>
<feature type="transmembrane region" description="Helical" evidence="7">
    <location>
        <begin position="262"/>
        <end position="287"/>
    </location>
</feature>
<feature type="transmembrane region" description="Helical" evidence="7">
    <location>
        <begin position="203"/>
        <end position="226"/>
    </location>
</feature>
<feature type="transmembrane region" description="Helical" evidence="7">
    <location>
        <begin position="68"/>
        <end position="97"/>
    </location>
</feature>
<reference evidence="9" key="1">
    <citation type="journal article" date="2021" name="PeerJ">
        <title>Extensive microbial diversity within the chicken gut microbiome revealed by metagenomics and culture.</title>
        <authorList>
            <person name="Gilroy R."/>
            <person name="Ravi A."/>
            <person name="Getino M."/>
            <person name="Pursley I."/>
            <person name="Horton D.L."/>
            <person name="Alikhan N.F."/>
            <person name="Baker D."/>
            <person name="Gharbi K."/>
            <person name="Hall N."/>
            <person name="Watson M."/>
            <person name="Adriaenssens E.M."/>
            <person name="Foster-Nyarko E."/>
            <person name="Jarju S."/>
            <person name="Secka A."/>
            <person name="Antonio M."/>
            <person name="Oren A."/>
            <person name="Chaudhuri R.R."/>
            <person name="La Ragione R."/>
            <person name="Hildebrand F."/>
            <person name="Pallen M.J."/>
        </authorList>
    </citation>
    <scope>NUCLEOTIDE SEQUENCE</scope>
    <source>
        <strain evidence="9">CHK179-7159</strain>
    </source>
</reference>
<dbReference type="GO" id="GO:0005886">
    <property type="term" value="C:plasma membrane"/>
    <property type="evidence" value="ECO:0007669"/>
    <property type="project" value="UniProtKB-SubCell"/>
</dbReference>
<dbReference type="PROSITE" id="PS50928">
    <property type="entry name" value="ABC_TM1"/>
    <property type="match status" value="1"/>
</dbReference>
<dbReference type="SUPFAM" id="SSF161098">
    <property type="entry name" value="MetI-like"/>
    <property type="match status" value="1"/>
</dbReference>
<keyword evidence="2 7" id="KW-0813">Transport</keyword>
<dbReference type="PANTHER" id="PTHR43227">
    <property type="entry name" value="BLL4140 PROTEIN"/>
    <property type="match status" value="1"/>
</dbReference>
<comment type="subcellular location">
    <subcellularLocation>
        <location evidence="1 7">Cell membrane</location>
        <topology evidence="1 7">Multi-pass membrane protein</topology>
    </subcellularLocation>
</comment>
<evidence type="ECO:0000256" key="2">
    <source>
        <dbReference type="ARBA" id="ARBA00022448"/>
    </source>
</evidence>
<organism evidence="9 10">
    <name type="scientific">Candidatus Eisenbergiella merdipullorum</name>
    <dbReference type="NCBI Taxonomy" id="2838553"/>
    <lineage>
        <taxon>Bacteria</taxon>
        <taxon>Bacillati</taxon>
        <taxon>Bacillota</taxon>
        <taxon>Clostridia</taxon>
        <taxon>Lachnospirales</taxon>
        <taxon>Lachnospiraceae</taxon>
        <taxon>Eisenbergiella</taxon>
    </lineage>
</organism>
<feature type="transmembrane region" description="Helical" evidence="7">
    <location>
        <begin position="173"/>
        <end position="191"/>
    </location>
</feature>
<protein>
    <submittedName>
        <fullName evidence="9">ABC transporter permease subunit</fullName>
    </submittedName>
</protein>
<evidence type="ECO:0000256" key="7">
    <source>
        <dbReference type="RuleBase" id="RU363032"/>
    </source>
</evidence>
<dbReference type="PANTHER" id="PTHR43227:SF11">
    <property type="entry name" value="BLL4140 PROTEIN"/>
    <property type="match status" value="1"/>
</dbReference>
<evidence type="ECO:0000256" key="5">
    <source>
        <dbReference type="ARBA" id="ARBA00022989"/>
    </source>
</evidence>
<evidence type="ECO:0000256" key="1">
    <source>
        <dbReference type="ARBA" id="ARBA00004651"/>
    </source>
</evidence>
<keyword evidence="5 7" id="KW-1133">Transmembrane helix</keyword>
<proteinExistence type="inferred from homology"/>
<keyword evidence="3" id="KW-1003">Cell membrane</keyword>
<evidence type="ECO:0000256" key="3">
    <source>
        <dbReference type="ARBA" id="ARBA00022475"/>
    </source>
</evidence>
<feature type="domain" description="ABC transmembrane type-1" evidence="8">
    <location>
        <begin position="69"/>
        <end position="283"/>
    </location>
</feature>
<evidence type="ECO:0000256" key="6">
    <source>
        <dbReference type="ARBA" id="ARBA00023136"/>
    </source>
</evidence>
<feature type="transmembrane region" description="Helical" evidence="7">
    <location>
        <begin position="12"/>
        <end position="36"/>
    </location>
</feature>
<dbReference type="Pfam" id="PF00528">
    <property type="entry name" value="BPD_transp_1"/>
    <property type="match status" value="1"/>
</dbReference>
<keyword evidence="4 7" id="KW-0812">Transmembrane</keyword>
<dbReference type="GO" id="GO:0055085">
    <property type="term" value="P:transmembrane transport"/>
    <property type="evidence" value="ECO:0007669"/>
    <property type="project" value="InterPro"/>
</dbReference>
<dbReference type="CDD" id="cd06261">
    <property type="entry name" value="TM_PBP2"/>
    <property type="match status" value="1"/>
</dbReference>
<comment type="similarity">
    <text evidence="7">Belongs to the binding-protein-dependent transport system permease family.</text>
</comment>
<dbReference type="InterPro" id="IPR000515">
    <property type="entry name" value="MetI-like"/>
</dbReference>
<dbReference type="AlphaFoldDB" id="A0A9D2I5F2"/>
<gene>
    <name evidence="9" type="ORF">H9717_11090</name>
</gene>
<dbReference type="InterPro" id="IPR035906">
    <property type="entry name" value="MetI-like_sf"/>
</dbReference>
<evidence type="ECO:0000256" key="4">
    <source>
        <dbReference type="ARBA" id="ARBA00022692"/>
    </source>
</evidence>
<keyword evidence="6 7" id="KW-0472">Membrane</keyword>
<dbReference type="Proteomes" id="UP000886858">
    <property type="component" value="Unassembled WGS sequence"/>
</dbReference>
<comment type="caution">
    <text evidence="9">The sequence shown here is derived from an EMBL/GenBank/DDBJ whole genome shotgun (WGS) entry which is preliminary data.</text>
</comment>
<reference evidence="9" key="2">
    <citation type="submission" date="2021-04" db="EMBL/GenBank/DDBJ databases">
        <authorList>
            <person name="Gilroy R."/>
        </authorList>
    </citation>
    <scope>NUCLEOTIDE SEQUENCE</scope>
    <source>
        <strain evidence="9">CHK179-7159</strain>
    </source>
</reference>
<sequence length="296" mass="33076">MKVKGKVVHYWLMVVPAMIWLILFNIVPIGGIVMAFEDYNPGLGLFRSPWVGLENFSYMLRLNDVRTILMNTFIIAFLKIIGNMIVPIVFALLLNEVKNKIYKRTMQTIVYLPHFLSWVALAGMLMEIFARSGPVNSVLAVFGIGNIPFFQDSGIFRVLLIGSDVWKEFGFKAVVYLAALTGISSELYEAAAIDGAGKWKQMLYITLPCIKGTIVLMMVLSLGNILNAGFDQIYNMYNPAVYSTADVIDTWVYRAGLVDLQFSLASAVGLLKSVVGFTTISISYLIAYKVAHYKIF</sequence>
<evidence type="ECO:0000313" key="10">
    <source>
        <dbReference type="Proteomes" id="UP000886858"/>
    </source>
</evidence>
<evidence type="ECO:0000313" key="9">
    <source>
        <dbReference type="EMBL" id="HJA93636.1"/>
    </source>
</evidence>
<name>A0A9D2I5F2_9FIRM</name>
<feature type="transmembrane region" description="Helical" evidence="7">
    <location>
        <begin position="109"/>
        <end position="130"/>
    </location>
</feature>
<dbReference type="InterPro" id="IPR050809">
    <property type="entry name" value="UgpAE/MalFG_permease"/>
</dbReference>
<dbReference type="Gene3D" id="1.10.3720.10">
    <property type="entry name" value="MetI-like"/>
    <property type="match status" value="1"/>
</dbReference>